<dbReference type="AlphaFoldDB" id="A0A4Z0A740"/>
<sequence>MESSKHKASVLQVAGVVTFYMTAALVMVFVNKAVLNSSPELPLLFLFIQLIIAVILLHASALILSKVEIPKYDLYTAKKLIPVVLVNVIGLVFNTLCLRDVEASFFQIARGLVLPLTIAVSSAATHSSPSVRWSQPPSWSWQASFSE</sequence>
<accession>A0A4Z0A740</accession>
<proteinExistence type="predicted"/>
<reference evidence="2 3" key="1">
    <citation type="submission" date="2019-02" db="EMBL/GenBank/DDBJ databases">
        <title>Genome sequencing of the rare red list fungi Hericium alpestre (H. flagellum).</title>
        <authorList>
            <person name="Buettner E."/>
            <person name="Kellner H."/>
        </authorList>
    </citation>
    <scope>NUCLEOTIDE SEQUENCE [LARGE SCALE GENOMIC DNA]</scope>
    <source>
        <strain evidence="2 3">DSM 108284</strain>
    </source>
</reference>
<feature type="transmembrane region" description="Helical" evidence="1">
    <location>
        <begin position="42"/>
        <end position="64"/>
    </location>
</feature>
<keyword evidence="3" id="KW-1185">Reference proteome</keyword>
<feature type="transmembrane region" description="Helical" evidence="1">
    <location>
        <begin position="76"/>
        <end position="93"/>
    </location>
</feature>
<keyword evidence="1" id="KW-0812">Transmembrane</keyword>
<keyword evidence="1" id="KW-0472">Membrane</keyword>
<name>A0A4Z0A740_9AGAM</name>
<gene>
    <name evidence="2" type="ORF">EWM64_g1929</name>
</gene>
<feature type="transmembrane region" description="Helical" evidence="1">
    <location>
        <begin position="9"/>
        <end position="30"/>
    </location>
</feature>
<keyword evidence="1" id="KW-1133">Transmembrane helix</keyword>
<evidence type="ECO:0000256" key="1">
    <source>
        <dbReference type="SAM" id="Phobius"/>
    </source>
</evidence>
<dbReference type="OrthoDB" id="5547497at2759"/>
<comment type="caution">
    <text evidence="2">The sequence shown here is derived from an EMBL/GenBank/DDBJ whole genome shotgun (WGS) entry which is preliminary data.</text>
</comment>
<evidence type="ECO:0000313" key="3">
    <source>
        <dbReference type="Proteomes" id="UP000298061"/>
    </source>
</evidence>
<organism evidence="2 3">
    <name type="scientific">Hericium alpestre</name>
    <dbReference type="NCBI Taxonomy" id="135208"/>
    <lineage>
        <taxon>Eukaryota</taxon>
        <taxon>Fungi</taxon>
        <taxon>Dikarya</taxon>
        <taxon>Basidiomycota</taxon>
        <taxon>Agaricomycotina</taxon>
        <taxon>Agaricomycetes</taxon>
        <taxon>Russulales</taxon>
        <taxon>Hericiaceae</taxon>
        <taxon>Hericium</taxon>
    </lineage>
</organism>
<protein>
    <recommendedName>
        <fullName evidence="4">Sugar phosphate transporter domain-containing protein</fullName>
    </recommendedName>
</protein>
<dbReference type="EMBL" id="SFCI01000144">
    <property type="protein sequence ID" value="TFY82081.1"/>
    <property type="molecule type" value="Genomic_DNA"/>
</dbReference>
<evidence type="ECO:0000313" key="2">
    <source>
        <dbReference type="EMBL" id="TFY82081.1"/>
    </source>
</evidence>
<evidence type="ECO:0008006" key="4">
    <source>
        <dbReference type="Google" id="ProtNLM"/>
    </source>
</evidence>
<dbReference type="Proteomes" id="UP000298061">
    <property type="component" value="Unassembled WGS sequence"/>
</dbReference>